<keyword evidence="2" id="KW-1185">Reference proteome</keyword>
<evidence type="ECO:0000313" key="2">
    <source>
        <dbReference type="Proteomes" id="UP000887013"/>
    </source>
</evidence>
<dbReference type="OrthoDB" id="2438421at2759"/>
<dbReference type="Proteomes" id="UP000887013">
    <property type="component" value="Unassembled WGS sequence"/>
</dbReference>
<evidence type="ECO:0000313" key="1">
    <source>
        <dbReference type="EMBL" id="GFU02503.1"/>
    </source>
</evidence>
<accession>A0A8X6UBV1</accession>
<protein>
    <submittedName>
        <fullName evidence="1">Uncharacterized protein</fullName>
    </submittedName>
</protein>
<comment type="caution">
    <text evidence="1">The sequence shown here is derived from an EMBL/GenBank/DDBJ whole genome shotgun (WGS) entry which is preliminary data.</text>
</comment>
<gene>
    <name evidence="1" type="ORF">NPIL_584321</name>
</gene>
<proteinExistence type="predicted"/>
<sequence>MPKEKSKQYVLDKETITSTSSTVEQKVIVSPYSIANKINVSTLYQKSLNDNFLSIASFKDGDGMHRRITHAIVYTICKDSQPISNAEGEVFGLRRTH</sequence>
<name>A0A8X6UBV1_NEPPI</name>
<organism evidence="1 2">
    <name type="scientific">Nephila pilipes</name>
    <name type="common">Giant wood spider</name>
    <name type="synonym">Nephila maculata</name>
    <dbReference type="NCBI Taxonomy" id="299642"/>
    <lineage>
        <taxon>Eukaryota</taxon>
        <taxon>Metazoa</taxon>
        <taxon>Ecdysozoa</taxon>
        <taxon>Arthropoda</taxon>
        <taxon>Chelicerata</taxon>
        <taxon>Arachnida</taxon>
        <taxon>Araneae</taxon>
        <taxon>Araneomorphae</taxon>
        <taxon>Entelegynae</taxon>
        <taxon>Araneoidea</taxon>
        <taxon>Nephilidae</taxon>
        <taxon>Nephila</taxon>
    </lineage>
</organism>
<reference evidence="1" key="1">
    <citation type="submission" date="2020-08" db="EMBL/GenBank/DDBJ databases">
        <title>Multicomponent nature underlies the extraordinary mechanical properties of spider dragline silk.</title>
        <authorList>
            <person name="Kono N."/>
            <person name="Nakamura H."/>
            <person name="Mori M."/>
            <person name="Yoshida Y."/>
            <person name="Ohtoshi R."/>
            <person name="Malay A.D."/>
            <person name="Moran D.A.P."/>
            <person name="Tomita M."/>
            <person name="Numata K."/>
            <person name="Arakawa K."/>
        </authorList>
    </citation>
    <scope>NUCLEOTIDE SEQUENCE</scope>
</reference>
<dbReference type="EMBL" id="BMAW01076655">
    <property type="protein sequence ID" value="GFU02503.1"/>
    <property type="molecule type" value="Genomic_DNA"/>
</dbReference>
<dbReference type="AlphaFoldDB" id="A0A8X6UBV1"/>